<organism evidence="1 2">
    <name type="scientific">Trichuris suis</name>
    <name type="common">pig whipworm</name>
    <dbReference type="NCBI Taxonomy" id="68888"/>
    <lineage>
        <taxon>Eukaryota</taxon>
        <taxon>Metazoa</taxon>
        <taxon>Ecdysozoa</taxon>
        <taxon>Nematoda</taxon>
        <taxon>Enoplea</taxon>
        <taxon>Dorylaimia</taxon>
        <taxon>Trichinellida</taxon>
        <taxon>Trichuridae</taxon>
        <taxon>Trichuris</taxon>
    </lineage>
</organism>
<keyword evidence="2" id="KW-1185">Reference proteome</keyword>
<reference evidence="1 2" key="1">
    <citation type="journal article" date="2014" name="Nat. Genet.">
        <title>Genome and transcriptome of the porcine whipworm Trichuris suis.</title>
        <authorList>
            <person name="Jex A.R."/>
            <person name="Nejsum P."/>
            <person name="Schwarz E.M."/>
            <person name="Hu L."/>
            <person name="Young N.D."/>
            <person name="Hall R.S."/>
            <person name="Korhonen P.K."/>
            <person name="Liao S."/>
            <person name="Thamsborg S."/>
            <person name="Xia J."/>
            <person name="Xu P."/>
            <person name="Wang S."/>
            <person name="Scheerlinck J.P."/>
            <person name="Hofmann A."/>
            <person name="Sternberg P.W."/>
            <person name="Wang J."/>
            <person name="Gasser R.B."/>
        </authorList>
    </citation>
    <scope>NUCLEOTIDE SEQUENCE [LARGE SCALE GENOMIC DNA]</scope>
    <source>
        <strain evidence="1">DCEP-RM93M</strain>
    </source>
</reference>
<evidence type="ECO:0000313" key="1">
    <source>
        <dbReference type="EMBL" id="KFD54955.1"/>
    </source>
</evidence>
<dbReference type="Proteomes" id="UP000030764">
    <property type="component" value="Unassembled WGS sequence"/>
</dbReference>
<name>A0A085MCK9_9BILA</name>
<accession>A0A085MCK9</accession>
<sequence>MEPLHICESVLKEPSHYVGHGTGTCDAYTSDDHSAFGTTGSSDHGEAIQLSYERIKLVIDDVTLDRFIYSVTLVKRGRTTIFSVCRKPGYCDIKRVCY</sequence>
<protein>
    <submittedName>
        <fullName evidence="1">Uncharacterized protein</fullName>
    </submittedName>
</protein>
<evidence type="ECO:0000313" key="2">
    <source>
        <dbReference type="Proteomes" id="UP000030764"/>
    </source>
</evidence>
<dbReference type="AlphaFoldDB" id="A0A085MCK9"/>
<proteinExistence type="predicted"/>
<dbReference type="EMBL" id="KL363203">
    <property type="protein sequence ID" value="KFD54955.1"/>
    <property type="molecule type" value="Genomic_DNA"/>
</dbReference>
<gene>
    <name evidence="1" type="ORF">M513_04137</name>
</gene>